<protein>
    <recommendedName>
        <fullName evidence="1">Glyoxalase-like domain-containing protein</fullName>
    </recommendedName>
</protein>
<feature type="domain" description="Glyoxalase-like" evidence="1">
    <location>
        <begin position="5"/>
        <end position="186"/>
    </location>
</feature>
<dbReference type="Pfam" id="PF13468">
    <property type="entry name" value="Glyoxalase_3"/>
    <property type="match status" value="1"/>
</dbReference>
<keyword evidence="3" id="KW-1185">Reference proteome</keyword>
<proteinExistence type="predicted"/>
<comment type="caution">
    <text evidence="2">The sequence shown here is derived from an EMBL/GenBank/DDBJ whole genome shotgun (WGS) entry which is preliminary data.</text>
</comment>
<dbReference type="SUPFAM" id="SSF54593">
    <property type="entry name" value="Glyoxalase/Bleomycin resistance protein/Dihydroxybiphenyl dioxygenase"/>
    <property type="match status" value="1"/>
</dbReference>
<dbReference type="Gene3D" id="3.10.180.10">
    <property type="entry name" value="2,3-Dihydroxybiphenyl 1,2-Dioxygenase, domain 1"/>
    <property type="match status" value="1"/>
</dbReference>
<evidence type="ECO:0000259" key="1">
    <source>
        <dbReference type="Pfam" id="PF13468"/>
    </source>
</evidence>
<gene>
    <name evidence="2" type="ORF">N177_3567</name>
</gene>
<dbReference type="InterPro" id="IPR029068">
    <property type="entry name" value="Glyas_Bleomycin-R_OHBP_Dase"/>
</dbReference>
<evidence type="ECO:0000313" key="3">
    <source>
        <dbReference type="Proteomes" id="UP000017819"/>
    </source>
</evidence>
<dbReference type="eggNOG" id="COG0346">
    <property type="taxonomic scope" value="Bacteria"/>
</dbReference>
<sequence>MARGIDHLVIAVRDLERVRELYAAMGFTLTPVAQHPFGTANSLVQLQGSFLELLTLADAAAIPVPEPGAFSFPRFNQRFLDRREGIAMLVLETHDAVGDGQTFAKAGLQSYLPFEFGRDATMPDGTKLRVGFKLAFASDPLAPEAGFFTCQQLKPEAFWKPEYQRHDNTAVSVVETLIVSPQPADHRDFLLGFTGCDAVREVDGGLLFETPRGAVRVVSPATMRAAWGEAIDGSAFDRARIAGTVIGVADLRAAGRRLQGAGMTFAERGGRLVVGARDVMGTAIAFEEVRA</sequence>
<evidence type="ECO:0000313" key="2">
    <source>
        <dbReference type="EMBL" id="ESR23499.1"/>
    </source>
</evidence>
<dbReference type="InterPro" id="IPR025870">
    <property type="entry name" value="Glyoxalase-like_dom"/>
</dbReference>
<dbReference type="EMBL" id="AWXZ01000039">
    <property type="protein sequence ID" value="ESR23499.1"/>
    <property type="molecule type" value="Genomic_DNA"/>
</dbReference>
<dbReference type="PANTHER" id="PTHR40265">
    <property type="entry name" value="BLL2707 PROTEIN"/>
    <property type="match status" value="1"/>
</dbReference>
<dbReference type="STRING" id="631454.N177_3567"/>
<dbReference type="RefSeq" id="WP_023433685.1">
    <property type="nucleotide sequence ID" value="NZ_AWXZ01000039.1"/>
</dbReference>
<reference evidence="2 3" key="1">
    <citation type="journal article" date="2014" name="Genome Announc.">
        <title>Draft Genome Sequence of Lutibaculum baratangense Strain AMV1T, Isolated from a Mud Volcano in Andamans, India.</title>
        <authorList>
            <person name="Singh A."/>
            <person name="Sreenivas A."/>
            <person name="Sathyanarayana Reddy G."/>
            <person name="Pinnaka A.K."/>
            <person name="Shivaji S."/>
        </authorList>
    </citation>
    <scope>NUCLEOTIDE SEQUENCE [LARGE SCALE GENOMIC DNA]</scope>
    <source>
        <strain evidence="2 3">AMV1</strain>
    </source>
</reference>
<accession>V4RDQ1</accession>
<dbReference type="OrthoDB" id="9812467at2"/>
<dbReference type="PANTHER" id="PTHR40265:SF1">
    <property type="entry name" value="GLYOXALASE-LIKE DOMAIN-CONTAINING PROTEIN"/>
    <property type="match status" value="1"/>
</dbReference>
<dbReference type="AlphaFoldDB" id="V4RDQ1"/>
<organism evidence="2 3">
    <name type="scientific">Lutibaculum baratangense AMV1</name>
    <dbReference type="NCBI Taxonomy" id="631454"/>
    <lineage>
        <taxon>Bacteria</taxon>
        <taxon>Pseudomonadati</taxon>
        <taxon>Pseudomonadota</taxon>
        <taxon>Alphaproteobacteria</taxon>
        <taxon>Hyphomicrobiales</taxon>
        <taxon>Tepidamorphaceae</taxon>
        <taxon>Lutibaculum</taxon>
    </lineage>
</organism>
<dbReference type="Proteomes" id="UP000017819">
    <property type="component" value="Unassembled WGS sequence"/>
</dbReference>
<name>V4RDQ1_9HYPH</name>